<dbReference type="InterPro" id="IPR000086">
    <property type="entry name" value="NUDIX_hydrolase_dom"/>
</dbReference>
<dbReference type="SUPFAM" id="SSF55811">
    <property type="entry name" value="Nudix"/>
    <property type="match status" value="1"/>
</dbReference>
<feature type="compositionally biased region" description="Basic and acidic residues" evidence="1">
    <location>
        <begin position="82"/>
        <end position="95"/>
    </location>
</feature>
<dbReference type="InterPro" id="IPR015797">
    <property type="entry name" value="NUDIX_hydrolase-like_dom_sf"/>
</dbReference>
<evidence type="ECO:0000313" key="3">
    <source>
        <dbReference type="EMBL" id="MCU4718240.1"/>
    </source>
</evidence>
<dbReference type="Gene3D" id="3.90.79.10">
    <property type="entry name" value="Nucleoside Triphosphate Pyrophosphohydrolase"/>
    <property type="match status" value="1"/>
</dbReference>
<protein>
    <submittedName>
        <fullName evidence="4">NUDIX domain-containing protein</fullName>
    </submittedName>
</protein>
<dbReference type="AlphaFoldDB" id="A0AAE3ICZ8"/>
<evidence type="ECO:0000313" key="4">
    <source>
        <dbReference type="EMBL" id="MCU4726319.1"/>
    </source>
</evidence>
<dbReference type="Pfam" id="PF00293">
    <property type="entry name" value="NUDIX"/>
    <property type="match status" value="1"/>
</dbReference>
<keyword evidence="5" id="KW-1185">Reference proteome</keyword>
<evidence type="ECO:0000313" key="5">
    <source>
        <dbReference type="Proteomes" id="UP001208186"/>
    </source>
</evidence>
<proteinExistence type="predicted"/>
<sequence length="156" mass="17446">MDEHEVVTCVLRNEGAVLLVRRSDDAGSYPGRWGAITGYLAPERGAPPDSPETAARREIREETGLQDVALVRQGDPFAVEDADRGTRWRVHRDCEADTPTLEVGEEADTRRHKPHAMASPTPQRLEKYFQVSLSILMKYGGRSQHPAKARRSRGRS</sequence>
<accession>A0AAE3ICZ8</accession>
<evidence type="ECO:0000256" key="1">
    <source>
        <dbReference type="SAM" id="MobiDB-lite"/>
    </source>
</evidence>
<organism evidence="4 6">
    <name type="scientific">Halapricum hydrolyticum</name>
    <dbReference type="NCBI Taxonomy" id="2979991"/>
    <lineage>
        <taxon>Archaea</taxon>
        <taxon>Methanobacteriati</taxon>
        <taxon>Methanobacteriota</taxon>
        <taxon>Stenosarchaea group</taxon>
        <taxon>Halobacteria</taxon>
        <taxon>Halobacteriales</taxon>
        <taxon>Haloarculaceae</taxon>
        <taxon>Halapricum</taxon>
    </lineage>
</organism>
<dbReference type="EMBL" id="JAOPKC010000008">
    <property type="protein sequence ID" value="MCU4718240.1"/>
    <property type="molecule type" value="Genomic_DNA"/>
</dbReference>
<gene>
    <name evidence="4" type="ORF">OB914_04965</name>
    <name evidence="3" type="ORF">OB916_09210</name>
</gene>
<dbReference type="Proteomes" id="UP001209746">
    <property type="component" value="Unassembled WGS sequence"/>
</dbReference>
<name>A0AAE3ICZ8_9EURY</name>
<dbReference type="RefSeq" id="WP_315908998.1">
    <property type="nucleotide sequence ID" value="NZ_JAOPKC010000008.1"/>
</dbReference>
<evidence type="ECO:0000259" key="2">
    <source>
        <dbReference type="PROSITE" id="PS51462"/>
    </source>
</evidence>
<dbReference type="Proteomes" id="UP001208186">
    <property type="component" value="Unassembled WGS sequence"/>
</dbReference>
<dbReference type="EMBL" id="JAOPKD010000003">
    <property type="protein sequence ID" value="MCU4726319.1"/>
    <property type="molecule type" value="Genomic_DNA"/>
</dbReference>
<comment type="caution">
    <text evidence="4">The sequence shown here is derived from an EMBL/GenBank/DDBJ whole genome shotgun (WGS) entry which is preliminary data.</text>
</comment>
<evidence type="ECO:0000313" key="6">
    <source>
        <dbReference type="Proteomes" id="UP001209746"/>
    </source>
</evidence>
<feature type="region of interest" description="Disordered" evidence="1">
    <location>
        <begin position="82"/>
        <end position="124"/>
    </location>
</feature>
<reference evidence="4" key="1">
    <citation type="submission" date="2023-02" db="EMBL/GenBank/DDBJ databases">
        <title>Enrichment on poylsaccharides allowed isolation of novel metabolic and taxonomic groups of Haloarchaea.</title>
        <authorList>
            <person name="Sorokin D.Y."/>
            <person name="Elcheninov A.G."/>
            <person name="Khizhniak T.V."/>
            <person name="Kolganova T.V."/>
            <person name="Kublanov I.V."/>
        </authorList>
    </citation>
    <scope>NUCLEOTIDE SEQUENCE</scope>
    <source>
        <strain evidence="3 5">HArc-curdl5-1</strain>
        <strain evidence="4">HArc-curdl7</strain>
    </source>
</reference>
<feature type="domain" description="Nudix hydrolase" evidence="2">
    <location>
        <begin position="2"/>
        <end position="139"/>
    </location>
</feature>
<dbReference type="PROSITE" id="PS51462">
    <property type="entry name" value="NUDIX"/>
    <property type="match status" value="1"/>
</dbReference>